<feature type="chain" id="PRO_5002765912" evidence="2">
    <location>
        <begin position="36"/>
        <end position="129"/>
    </location>
</feature>
<keyword evidence="2" id="KW-0732">Signal</keyword>
<dbReference type="GeneID" id="6136292"/>
<evidence type="ECO:0000313" key="4">
    <source>
        <dbReference type="Proteomes" id="UP000006589"/>
    </source>
</evidence>
<reference evidence="3 4" key="1">
    <citation type="submission" date="2008-03" db="EMBL/GenBank/DDBJ databases">
        <title>Complete sequence of chromosome of Methylobacterium radiotolerans JCM 2831.</title>
        <authorList>
            <consortium name="US DOE Joint Genome Institute"/>
            <person name="Copeland A."/>
            <person name="Lucas S."/>
            <person name="Lapidus A."/>
            <person name="Glavina del Rio T."/>
            <person name="Dalin E."/>
            <person name="Tice H."/>
            <person name="Bruce D."/>
            <person name="Goodwin L."/>
            <person name="Pitluck S."/>
            <person name="Kiss H."/>
            <person name="Brettin T."/>
            <person name="Detter J.C."/>
            <person name="Han C."/>
            <person name="Kuske C.R."/>
            <person name="Schmutz J."/>
            <person name="Larimer F."/>
            <person name="Land M."/>
            <person name="Hauser L."/>
            <person name="Kyrpides N."/>
            <person name="Mikhailova N."/>
            <person name="Marx C.J."/>
            <person name="Richardson P."/>
        </authorList>
    </citation>
    <scope>NUCLEOTIDE SEQUENCE [LARGE SCALE GENOMIC DNA]</scope>
    <source>
        <strain evidence="4">ATCC 27329 / DSM 1819 / JCM 2831 / NBRC 15690 / NCIMB 10815 / 0-1</strain>
    </source>
</reference>
<evidence type="ECO:0000313" key="3">
    <source>
        <dbReference type="EMBL" id="ACB22460.1"/>
    </source>
</evidence>
<dbReference type="EMBL" id="CP001001">
    <property type="protein sequence ID" value="ACB22460.1"/>
    <property type="molecule type" value="Genomic_DNA"/>
</dbReference>
<evidence type="ECO:0000256" key="1">
    <source>
        <dbReference type="SAM" id="MobiDB-lite"/>
    </source>
</evidence>
<dbReference type="RefSeq" id="WP_012317456.1">
    <property type="nucleotide sequence ID" value="NC_010505.1"/>
</dbReference>
<dbReference type="STRING" id="426355.Mrad2831_0449"/>
<feature type="region of interest" description="Disordered" evidence="1">
    <location>
        <begin position="107"/>
        <end position="129"/>
    </location>
</feature>
<dbReference type="KEGG" id="mrd:Mrad2831_0449"/>
<dbReference type="HOGENOM" id="CLU_2130559_0_0_5"/>
<proteinExistence type="predicted"/>
<protein>
    <submittedName>
        <fullName evidence="3">Uncharacterized protein</fullName>
    </submittedName>
</protein>
<sequence length="129" mass="13472">MAGPAWSAPRRGWRAAAPAMAVLGLLALSPAPAAAQEEPLYIRIRPLSDAEAARVAREMLWARRQAHARAVIESVCTGCLGAWKPEPAPTPAPADDRIANLTVSLGVELDPGSGASGPHPDSSTSERHP</sequence>
<accession>B1LU80</accession>
<organism evidence="3 4">
    <name type="scientific">Methylobacterium radiotolerans (strain ATCC 27329 / DSM 1819 / JCM 2831 / NBRC 15690 / NCIMB 10815 / 0-1)</name>
    <dbReference type="NCBI Taxonomy" id="426355"/>
    <lineage>
        <taxon>Bacteria</taxon>
        <taxon>Pseudomonadati</taxon>
        <taxon>Pseudomonadota</taxon>
        <taxon>Alphaproteobacteria</taxon>
        <taxon>Hyphomicrobiales</taxon>
        <taxon>Methylobacteriaceae</taxon>
        <taxon>Methylobacterium</taxon>
    </lineage>
</organism>
<evidence type="ECO:0000256" key="2">
    <source>
        <dbReference type="SAM" id="SignalP"/>
    </source>
</evidence>
<name>B1LU80_METRJ</name>
<dbReference type="PATRIC" id="fig|426355.14.peg.473"/>
<dbReference type="eggNOG" id="ENOG5030ZSA">
    <property type="taxonomic scope" value="Bacteria"/>
</dbReference>
<dbReference type="Proteomes" id="UP000006589">
    <property type="component" value="Chromosome"/>
</dbReference>
<dbReference type="AlphaFoldDB" id="B1LU80"/>
<gene>
    <name evidence="3" type="ordered locus">Mrad2831_0449</name>
</gene>
<feature type="signal peptide" evidence="2">
    <location>
        <begin position="1"/>
        <end position="35"/>
    </location>
</feature>